<proteinExistence type="inferred from homology"/>
<gene>
    <name evidence="4" type="ORF">G2W53_039966</name>
</gene>
<evidence type="ECO:0000256" key="2">
    <source>
        <dbReference type="SAM" id="MobiDB-lite"/>
    </source>
</evidence>
<feature type="compositionally biased region" description="Polar residues" evidence="2">
    <location>
        <begin position="75"/>
        <end position="92"/>
    </location>
</feature>
<dbReference type="GO" id="GO:0005634">
    <property type="term" value="C:nucleus"/>
    <property type="evidence" value="ECO:0007669"/>
    <property type="project" value="TreeGrafter"/>
</dbReference>
<keyword evidence="5" id="KW-1185">Reference proteome</keyword>
<feature type="region of interest" description="Disordered" evidence="2">
    <location>
        <begin position="1"/>
        <end position="115"/>
    </location>
</feature>
<dbReference type="PANTHER" id="PTHR31662">
    <property type="entry name" value="BNAANNG10740D PROTEIN-RELATED"/>
    <property type="match status" value="1"/>
</dbReference>
<dbReference type="EMBL" id="JAAIUW010000012">
    <property type="protein sequence ID" value="KAF7807805.1"/>
    <property type="molecule type" value="Genomic_DNA"/>
</dbReference>
<dbReference type="InterPro" id="IPR053932">
    <property type="entry name" value="GeBP-like_DBD"/>
</dbReference>
<dbReference type="Proteomes" id="UP000634136">
    <property type="component" value="Unassembled WGS sequence"/>
</dbReference>
<dbReference type="AlphaFoldDB" id="A0A834SNP3"/>
<feature type="domain" description="Glabrous enhancer-binding protein-like DBD" evidence="3">
    <location>
        <begin position="192"/>
        <end position="287"/>
    </location>
</feature>
<evidence type="ECO:0000259" key="3">
    <source>
        <dbReference type="Pfam" id="PF04504"/>
    </source>
</evidence>
<dbReference type="InterPro" id="IPR007592">
    <property type="entry name" value="GEBP"/>
</dbReference>
<feature type="compositionally biased region" description="Low complexity" evidence="2">
    <location>
        <begin position="52"/>
        <end position="74"/>
    </location>
</feature>
<name>A0A834SNP3_9FABA</name>
<accession>A0A834SNP3</accession>
<feature type="region of interest" description="Disordered" evidence="2">
    <location>
        <begin position="123"/>
        <end position="142"/>
    </location>
</feature>
<dbReference type="OrthoDB" id="661680at2759"/>
<evidence type="ECO:0000313" key="4">
    <source>
        <dbReference type="EMBL" id="KAF7807805.1"/>
    </source>
</evidence>
<organism evidence="4 5">
    <name type="scientific">Senna tora</name>
    <dbReference type="NCBI Taxonomy" id="362788"/>
    <lineage>
        <taxon>Eukaryota</taxon>
        <taxon>Viridiplantae</taxon>
        <taxon>Streptophyta</taxon>
        <taxon>Embryophyta</taxon>
        <taxon>Tracheophyta</taxon>
        <taxon>Spermatophyta</taxon>
        <taxon>Magnoliopsida</taxon>
        <taxon>eudicotyledons</taxon>
        <taxon>Gunneridae</taxon>
        <taxon>Pentapetalae</taxon>
        <taxon>rosids</taxon>
        <taxon>fabids</taxon>
        <taxon>Fabales</taxon>
        <taxon>Fabaceae</taxon>
        <taxon>Caesalpinioideae</taxon>
        <taxon>Cassia clade</taxon>
        <taxon>Senna</taxon>
    </lineage>
</organism>
<evidence type="ECO:0000256" key="1">
    <source>
        <dbReference type="ARBA" id="ARBA00010820"/>
    </source>
</evidence>
<feature type="compositionally biased region" description="Acidic residues" evidence="2">
    <location>
        <begin position="13"/>
        <end position="34"/>
    </location>
</feature>
<comment type="caution">
    <text evidence="4">The sequence shown here is derived from an EMBL/GenBank/DDBJ whole genome shotgun (WGS) entry which is preliminary data.</text>
</comment>
<dbReference type="PANTHER" id="PTHR31662:SF33">
    <property type="entry name" value="DNA-BINDING STOREKEEPER PROTEIN TRANSCRIPTIONAL REGULATOR-LIKE PROTEIN"/>
    <property type="match status" value="1"/>
</dbReference>
<feature type="compositionally biased region" description="Polar residues" evidence="2">
    <location>
        <begin position="127"/>
        <end position="142"/>
    </location>
</feature>
<dbReference type="Pfam" id="PF04504">
    <property type="entry name" value="GeBP-like_DBD"/>
    <property type="match status" value="1"/>
</dbReference>
<reference evidence="4" key="1">
    <citation type="submission" date="2020-09" db="EMBL/GenBank/DDBJ databases">
        <title>Genome-Enabled Discovery of Anthraquinone Biosynthesis in Senna tora.</title>
        <authorList>
            <person name="Kang S.-H."/>
            <person name="Pandey R.P."/>
            <person name="Lee C.-M."/>
            <person name="Sim J.-S."/>
            <person name="Jeong J.-T."/>
            <person name="Choi B.-S."/>
            <person name="Jung M."/>
            <person name="Ginzburg D."/>
            <person name="Zhao K."/>
            <person name="Won S.Y."/>
            <person name="Oh T.-J."/>
            <person name="Yu Y."/>
            <person name="Kim N.-H."/>
            <person name="Lee O.R."/>
            <person name="Lee T.-H."/>
            <person name="Bashyal P."/>
            <person name="Kim T.-S."/>
            <person name="Lee W.-H."/>
            <person name="Kawkins C."/>
            <person name="Kim C.-K."/>
            <person name="Kim J.S."/>
            <person name="Ahn B.O."/>
            <person name="Rhee S.Y."/>
            <person name="Sohng J.K."/>
        </authorList>
    </citation>
    <scope>NUCLEOTIDE SEQUENCE</scope>
    <source>
        <tissue evidence="4">Leaf</tissue>
    </source>
</reference>
<comment type="similarity">
    <text evidence="1">Belongs to the GeBP family.</text>
</comment>
<sequence>MATELPTYPPSSSEEDETSSEESETSSEESETSSEEEKNEPVRPQLPEKKSIATQPQATATITKPQATTVTITKPQATTITKPQVATITKPQSKASSSKSKIGFDSESDSEDATAKEVVNPIVKPPVSSNPIDETQKMQPSTTPVRYVVKRLSKKNQVVSEPKRIKNASRDDETRTSENVRKNAEQEPKKLFQGRWSENDVIALLKGMIFFMDKMGLDPCKQINQFHDFVKEFIQSDVGKDQLLSKIQRMKKNYLSVVTNISRNGDDPSLSKSHNKEVFNLSKKIWGIEGENGRTAKSNKKDEKNQKKGSTVNHNISSTLAFIETIRFDKHLRLSGLCQDNLMKGLELLEPSQRAALDSEWFYLQDAEMDIFIKRMDLMRNQTAMIKKALREDFINSNKYLVSIWFPCSEVDFCYFVSWANSVR</sequence>
<feature type="region of interest" description="Disordered" evidence="2">
    <location>
        <begin position="158"/>
        <end position="187"/>
    </location>
</feature>
<feature type="compositionally biased region" description="Basic and acidic residues" evidence="2">
    <location>
        <begin position="35"/>
        <end position="51"/>
    </location>
</feature>
<protein>
    <submittedName>
        <fullName evidence="4">Putative transcription factor</fullName>
    </submittedName>
</protein>
<feature type="compositionally biased region" description="Basic and acidic residues" evidence="2">
    <location>
        <begin position="161"/>
        <end position="187"/>
    </location>
</feature>
<feature type="compositionally biased region" description="Basic and acidic residues" evidence="2">
    <location>
        <begin position="292"/>
        <end position="306"/>
    </location>
</feature>
<dbReference type="GO" id="GO:0006355">
    <property type="term" value="P:regulation of DNA-templated transcription"/>
    <property type="evidence" value="ECO:0007669"/>
    <property type="project" value="InterPro"/>
</dbReference>
<evidence type="ECO:0000313" key="5">
    <source>
        <dbReference type="Proteomes" id="UP000634136"/>
    </source>
</evidence>
<feature type="region of interest" description="Disordered" evidence="2">
    <location>
        <begin position="292"/>
        <end position="311"/>
    </location>
</feature>